<dbReference type="AlphaFoldDB" id="A0A221UWY0"/>
<dbReference type="Proteomes" id="UP000204551">
    <property type="component" value="Chromosome"/>
</dbReference>
<protein>
    <submittedName>
        <fullName evidence="2">Uncharacterized protein</fullName>
    </submittedName>
</protein>
<dbReference type="EMBL" id="CP022515">
    <property type="protein sequence ID" value="ASO05391.1"/>
    <property type="molecule type" value="Genomic_DNA"/>
</dbReference>
<dbReference type="KEGG" id="aalg:AREALGSMS7_01929"/>
<sequence>MPEKIGQKPKKLKKKGIGLYEFFGPSFFIASLIHFPDEYKTNALSIMSRTKGF</sequence>
<keyword evidence="1" id="KW-0472">Membrane</keyword>
<proteinExistence type="predicted"/>
<evidence type="ECO:0000313" key="2">
    <source>
        <dbReference type="EMBL" id="ASO05391.1"/>
    </source>
</evidence>
<evidence type="ECO:0000313" key="3">
    <source>
        <dbReference type="Proteomes" id="UP000204551"/>
    </source>
</evidence>
<accession>A0A221UWY0</accession>
<organism evidence="2 3">
    <name type="scientific">Arenibacter algicola</name>
    <dbReference type="NCBI Taxonomy" id="616991"/>
    <lineage>
        <taxon>Bacteria</taxon>
        <taxon>Pseudomonadati</taxon>
        <taxon>Bacteroidota</taxon>
        <taxon>Flavobacteriia</taxon>
        <taxon>Flavobacteriales</taxon>
        <taxon>Flavobacteriaceae</taxon>
        <taxon>Arenibacter</taxon>
    </lineage>
</organism>
<keyword evidence="1" id="KW-1133">Transmembrane helix</keyword>
<keyword evidence="1" id="KW-0812">Transmembrane</keyword>
<gene>
    <name evidence="2" type="ORF">AREALGSMS7_01929</name>
</gene>
<reference evidence="2 3" key="1">
    <citation type="submission" date="2017-07" db="EMBL/GenBank/DDBJ databases">
        <title>Genome Sequence of Arenibacter algicola Strain SMS7 Isolated from a culture of the Diatom Skeletonema marinoi.</title>
        <authorList>
            <person name="Topel M."/>
            <person name="Pinder M.I.M."/>
            <person name="Johansson O.N."/>
            <person name="Kourtchenko O."/>
            <person name="Godhe A."/>
            <person name="Clarke A.K."/>
        </authorList>
    </citation>
    <scope>NUCLEOTIDE SEQUENCE [LARGE SCALE GENOMIC DNA]</scope>
    <source>
        <strain evidence="2 3">SMS7</strain>
    </source>
</reference>
<name>A0A221UWY0_9FLAO</name>
<feature type="transmembrane region" description="Helical" evidence="1">
    <location>
        <begin position="17"/>
        <end position="35"/>
    </location>
</feature>
<evidence type="ECO:0000256" key="1">
    <source>
        <dbReference type="SAM" id="Phobius"/>
    </source>
</evidence>